<comment type="caution">
    <text evidence="2">The sequence shown here is derived from an EMBL/GenBank/DDBJ whole genome shotgun (WGS) entry which is preliminary data.</text>
</comment>
<dbReference type="InterPro" id="IPR029044">
    <property type="entry name" value="Nucleotide-diphossugar_trans"/>
</dbReference>
<accession>A0A4R6TRU7</accession>
<dbReference type="PANTHER" id="PTHR43685:SF11">
    <property type="entry name" value="GLYCOSYLTRANSFERASE TAGX-RELATED"/>
    <property type="match status" value="1"/>
</dbReference>
<dbReference type="Proteomes" id="UP000294575">
    <property type="component" value="Unassembled WGS sequence"/>
</dbReference>
<evidence type="ECO:0000313" key="2">
    <source>
        <dbReference type="EMBL" id="TDQ34755.1"/>
    </source>
</evidence>
<dbReference type="InterPro" id="IPR050834">
    <property type="entry name" value="Glycosyltransf_2"/>
</dbReference>
<dbReference type="RefSeq" id="WP_101497846.1">
    <property type="nucleotide sequence ID" value="NZ_LNJZ01000009.1"/>
</dbReference>
<evidence type="ECO:0000313" key="3">
    <source>
        <dbReference type="Proteomes" id="UP000294575"/>
    </source>
</evidence>
<dbReference type="CDD" id="cd00761">
    <property type="entry name" value="Glyco_tranf_GTA_type"/>
    <property type="match status" value="1"/>
</dbReference>
<dbReference type="Pfam" id="PF00535">
    <property type="entry name" value="Glycos_transf_2"/>
    <property type="match status" value="1"/>
</dbReference>
<organism evidence="2 3">
    <name type="scientific">Thiopseudomonas denitrificans</name>
    <dbReference type="NCBI Taxonomy" id="1501432"/>
    <lineage>
        <taxon>Bacteria</taxon>
        <taxon>Pseudomonadati</taxon>
        <taxon>Pseudomonadota</taxon>
        <taxon>Gammaproteobacteria</taxon>
        <taxon>Pseudomonadales</taxon>
        <taxon>Pseudomonadaceae</taxon>
        <taxon>Thiopseudomonas</taxon>
    </lineage>
</organism>
<dbReference type="OrthoDB" id="8742915at2"/>
<protein>
    <submittedName>
        <fullName evidence="2">Alpha-1,3-rhamnosyltransferase</fullName>
    </submittedName>
</protein>
<dbReference type="PANTHER" id="PTHR43685">
    <property type="entry name" value="GLYCOSYLTRANSFERASE"/>
    <property type="match status" value="1"/>
</dbReference>
<name>A0A4R6TRU7_9GAMM</name>
<sequence>MTNVTCPLVSVIVSCYNHAIYIEQCLLSILDQDYPNIELLVIDDGSKDDSAVVIQKLQERYGFYFLARENKGLTKSLNELVAASKGEFIIPLGSDDVMLPGRISAQIAHVIDKPEVGICGGNIELIDETGALYPEKRQNRFIPFRRMNFEDVFLERKPYVPATTLMIRKSALLEVGGFDENNNLEDLMVELRITRAGYFIDCLDIPLGQHRKHKHNSSKNIPFMVDSILDTYQVFSDHPDYFFVKYKFLSSMFLKMANRDKAYAYALLKMIPFKHWNKKTWRGLVRLVFSPLEKG</sequence>
<dbReference type="GO" id="GO:0016740">
    <property type="term" value="F:transferase activity"/>
    <property type="evidence" value="ECO:0007669"/>
    <property type="project" value="UniProtKB-KW"/>
</dbReference>
<dbReference type="EMBL" id="SNYK01000017">
    <property type="protein sequence ID" value="TDQ34755.1"/>
    <property type="molecule type" value="Genomic_DNA"/>
</dbReference>
<gene>
    <name evidence="2" type="ORF">DFQ45_1173</name>
</gene>
<evidence type="ECO:0000259" key="1">
    <source>
        <dbReference type="Pfam" id="PF00535"/>
    </source>
</evidence>
<proteinExistence type="predicted"/>
<reference evidence="2 3" key="1">
    <citation type="submission" date="2019-03" db="EMBL/GenBank/DDBJ databases">
        <title>Genomic Encyclopedia of Type Strains, Phase IV (KMG-IV): sequencing the most valuable type-strain genomes for metagenomic binning, comparative biology and taxonomic classification.</title>
        <authorList>
            <person name="Goeker M."/>
        </authorList>
    </citation>
    <scope>NUCLEOTIDE SEQUENCE [LARGE SCALE GENOMIC DNA]</scope>
    <source>
        <strain evidence="2 3">DSM 28679</strain>
    </source>
</reference>
<dbReference type="SUPFAM" id="SSF53448">
    <property type="entry name" value="Nucleotide-diphospho-sugar transferases"/>
    <property type="match status" value="1"/>
</dbReference>
<dbReference type="InterPro" id="IPR001173">
    <property type="entry name" value="Glyco_trans_2-like"/>
</dbReference>
<keyword evidence="3" id="KW-1185">Reference proteome</keyword>
<keyword evidence="2" id="KW-0808">Transferase</keyword>
<dbReference type="AlphaFoldDB" id="A0A4R6TRU7"/>
<feature type="domain" description="Glycosyltransferase 2-like" evidence="1">
    <location>
        <begin position="10"/>
        <end position="172"/>
    </location>
</feature>
<dbReference type="Gene3D" id="3.90.550.10">
    <property type="entry name" value="Spore Coat Polysaccharide Biosynthesis Protein SpsA, Chain A"/>
    <property type="match status" value="1"/>
</dbReference>